<sequence length="62" mass="7373">MSKGAQLERDRNHTSGLKATRVEVVPQVNDVFYCNIVGYRLNEQLHLQRRRRDGMRRQQQGY</sequence>
<reference evidence="1 2" key="1">
    <citation type="submission" date="2015-11" db="EMBL/GenBank/DDBJ databases">
        <title>Expanding the genomic diversity of Burkholderia species for the development of highly accurate diagnostics.</title>
        <authorList>
            <person name="Sahl J."/>
            <person name="Keim P."/>
            <person name="Wagner D."/>
        </authorList>
    </citation>
    <scope>NUCLEOTIDE SEQUENCE [LARGE SCALE GENOMIC DNA]</scope>
    <source>
        <strain evidence="1 2">MSMB2087WGS</strain>
    </source>
</reference>
<evidence type="ECO:0000313" key="2">
    <source>
        <dbReference type="Proteomes" id="UP000060630"/>
    </source>
</evidence>
<accession>A0A119HFJ7</accession>
<name>A0A119HFJ7_9BURK</name>
<dbReference type="AlphaFoldDB" id="A0A119HFJ7"/>
<comment type="caution">
    <text evidence="1">The sequence shown here is derived from an EMBL/GenBank/DDBJ whole genome shotgun (WGS) entry which is preliminary data.</text>
</comment>
<proteinExistence type="predicted"/>
<dbReference type="EMBL" id="LPHD01000049">
    <property type="protein sequence ID" value="KWA84002.1"/>
    <property type="molecule type" value="Genomic_DNA"/>
</dbReference>
<protein>
    <submittedName>
        <fullName evidence="1">Uncharacterized protein</fullName>
    </submittedName>
</protein>
<evidence type="ECO:0000313" key="1">
    <source>
        <dbReference type="EMBL" id="KWA84002.1"/>
    </source>
</evidence>
<dbReference type="Proteomes" id="UP000060630">
    <property type="component" value="Unassembled WGS sequence"/>
</dbReference>
<gene>
    <name evidence="1" type="ORF">WL29_21800</name>
</gene>
<organism evidence="1 2">
    <name type="scientific">Burkholderia ubonensis</name>
    <dbReference type="NCBI Taxonomy" id="101571"/>
    <lineage>
        <taxon>Bacteria</taxon>
        <taxon>Pseudomonadati</taxon>
        <taxon>Pseudomonadota</taxon>
        <taxon>Betaproteobacteria</taxon>
        <taxon>Burkholderiales</taxon>
        <taxon>Burkholderiaceae</taxon>
        <taxon>Burkholderia</taxon>
        <taxon>Burkholderia cepacia complex</taxon>
    </lineage>
</organism>